<dbReference type="STRING" id="1993.SAMN04489713_111125"/>
<dbReference type="Proteomes" id="UP000183413">
    <property type="component" value="Unassembled WGS sequence"/>
</dbReference>
<protein>
    <submittedName>
        <fullName evidence="1">Uncharacterized protein</fullName>
    </submittedName>
</protein>
<dbReference type="EMBL" id="FOVH01000011">
    <property type="protein sequence ID" value="SFP03587.1"/>
    <property type="molecule type" value="Genomic_DNA"/>
</dbReference>
<dbReference type="RefSeq" id="WP_075022808.1">
    <property type="nucleotide sequence ID" value="NZ_FOVH01000011.1"/>
</dbReference>
<sequence>MSTLARVALLCLLALLAAFPVPMLTVSGTCAALVMLAAGRRAVRELRGRWWLVTVQRPPLATAVGTVAP</sequence>
<dbReference type="AlphaFoldDB" id="A0A1I5M2K9"/>
<accession>A0A1I5M2K9</accession>
<evidence type="ECO:0000313" key="2">
    <source>
        <dbReference type="Proteomes" id="UP000183413"/>
    </source>
</evidence>
<reference evidence="1 2" key="1">
    <citation type="submission" date="2016-10" db="EMBL/GenBank/DDBJ databases">
        <authorList>
            <person name="de Groot N.N."/>
        </authorList>
    </citation>
    <scope>NUCLEOTIDE SEQUENCE [LARGE SCALE GENOMIC DNA]</scope>
    <source>
        <strain evidence="1 2">DSM 43067</strain>
    </source>
</reference>
<dbReference type="InParanoid" id="A0A1I5M2K9"/>
<proteinExistence type="predicted"/>
<evidence type="ECO:0000313" key="1">
    <source>
        <dbReference type="EMBL" id="SFP03587.1"/>
    </source>
</evidence>
<keyword evidence="2" id="KW-1185">Reference proteome</keyword>
<gene>
    <name evidence="1" type="ORF">SAMN04489713_111125</name>
</gene>
<name>A0A1I5M2K9_9ACTN</name>
<organism evidence="1 2">
    <name type="scientific">Actinomadura madurae</name>
    <dbReference type="NCBI Taxonomy" id="1993"/>
    <lineage>
        <taxon>Bacteria</taxon>
        <taxon>Bacillati</taxon>
        <taxon>Actinomycetota</taxon>
        <taxon>Actinomycetes</taxon>
        <taxon>Streptosporangiales</taxon>
        <taxon>Thermomonosporaceae</taxon>
        <taxon>Actinomadura</taxon>
    </lineage>
</organism>